<evidence type="ECO:0000259" key="3">
    <source>
        <dbReference type="SMART" id="SM00717"/>
    </source>
</evidence>
<name>A0A9J6CN02_POLVA</name>
<keyword evidence="5" id="KW-1185">Reference proteome</keyword>
<reference evidence="4" key="1">
    <citation type="submission" date="2021-03" db="EMBL/GenBank/DDBJ databases">
        <title>Chromosome level genome of the anhydrobiotic midge Polypedilum vanderplanki.</title>
        <authorList>
            <person name="Yoshida Y."/>
            <person name="Kikawada T."/>
            <person name="Gusev O."/>
        </authorList>
    </citation>
    <scope>NUCLEOTIDE SEQUENCE</scope>
    <source>
        <strain evidence="4">NIAS01</strain>
        <tissue evidence="4">Whole body or cell culture</tissue>
    </source>
</reference>
<dbReference type="PANTHER" id="PTHR22929">
    <property type="entry name" value="RNA POLYMERASE III TRANSCRIPTION INITIATION FACTOR B"/>
    <property type="match status" value="1"/>
</dbReference>
<accession>A0A9J6CN02</accession>
<dbReference type="EMBL" id="JADBJN010000001">
    <property type="protein sequence ID" value="KAG5683609.1"/>
    <property type="molecule type" value="Genomic_DNA"/>
</dbReference>
<dbReference type="Proteomes" id="UP001107558">
    <property type="component" value="Chromosome 1"/>
</dbReference>
<dbReference type="SMART" id="SM00717">
    <property type="entry name" value="SANT"/>
    <property type="match status" value="1"/>
</dbReference>
<feature type="compositionally biased region" description="Polar residues" evidence="2">
    <location>
        <begin position="509"/>
        <end position="527"/>
    </location>
</feature>
<dbReference type="InterPro" id="IPR001005">
    <property type="entry name" value="SANT/Myb"/>
</dbReference>
<evidence type="ECO:0000313" key="5">
    <source>
        <dbReference type="Proteomes" id="UP001107558"/>
    </source>
</evidence>
<feature type="region of interest" description="Disordered" evidence="2">
    <location>
        <begin position="1"/>
        <end position="98"/>
    </location>
</feature>
<dbReference type="PANTHER" id="PTHR22929:SF0">
    <property type="entry name" value="TRANSCRIPTION FACTOR TFIIIB COMPONENT B'' HOMOLOG"/>
    <property type="match status" value="1"/>
</dbReference>
<comment type="caution">
    <text evidence="4">The sequence shown here is derived from an EMBL/GenBank/DDBJ whole genome shotgun (WGS) entry which is preliminary data.</text>
</comment>
<feature type="compositionally biased region" description="Polar residues" evidence="2">
    <location>
        <begin position="52"/>
        <end position="68"/>
    </location>
</feature>
<dbReference type="OrthoDB" id="272624at2759"/>
<dbReference type="AlphaFoldDB" id="A0A9J6CN02"/>
<organism evidence="4 5">
    <name type="scientific">Polypedilum vanderplanki</name>
    <name type="common">Sleeping chironomid midge</name>
    <dbReference type="NCBI Taxonomy" id="319348"/>
    <lineage>
        <taxon>Eukaryota</taxon>
        <taxon>Metazoa</taxon>
        <taxon>Ecdysozoa</taxon>
        <taxon>Arthropoda</taxon>
        <taxon>Hexapoda</taxon>
        <taxon>Insecta</taxon>
        <taxon>Pterygota</taxon>
        <taxon>Neoptera</taxon>
        <taxon>Endopterygota</taxon>
        <taxon>Diptera</taxon>
        <taxon>Nematocera</taxon>
        <taxon>Chironomoidea</taxon>
        <taxon>Chironomidae</taxon>
        <taxon>Chironominae</taxon>
        <taxon>Polypedilum</taxon>
        <taxon>Polypedilum</taxon>
    </lineage>
</organism>
<dbReference type="SUPFAM" id="SSF46689">
    <property type="entry name" value="Homeodomain-like"/>
    <property type="match status" value="1"/>
</dbReference>
<sequence>MQRRQRIKTVANLSTARRPKLNISKSAGTTLSKHEECDDKNKKNEDEVFESPLSSPQASNTLPQNNEQRQVESPIFSPPSTPFSPLPPTRSRCENSREISESPGLIINHNVHHLTTPQSPFIPIPHSRIRTESICSLKSTTTVANLQPRKKVRTEDQKILDNKRESRERLSNKQIEKSQLRMFDMIYYNPSTNPMKPRETQKERLPKKIDLTAELPETPVEIEPPTAMPVPQLRLNANGEMVLDESSLVVENEEQKKNRILLANTNVVLHDDSSGSYGYYKRQKRTREWPQDETIKFFRCLNTVGTDFSLMLNLFPNRSRRDLKLKFKKEEKNNPSLVDKALRNHSVFDIEELQRELEEEDEARRKEAESKSSEVKELVKRKILSKQEAKAKSQQHVKSKIQKILSDGDSVLNTVDSKVTQEIKDKFQNSTDTMVKLEINKSPIEFTMDHSNLKSERITYDSYSSNINDEHPQQSVETQSNNDSLDNEFVIDNSNMKSETSKRNAYGPYSSNINDDQPPQSVESQSQLDDETFLNSLDLERLVIVVKQVDGESIYDIHETDAITQKLSEKPLKLPRHIVDLIVSVMTQDD</sequence>
<evidence type="ECO:0000256" key="1">
    <source>
        <dbReference type="ARBA" id="ARBA00004123"/>
    </source>
</evidence>
<comment type="subcellular location">
    <subcellularLocation>
        <location evidence="1">Nucleus</location>
    </subcellularLocation>
</comment>
<dbReference type="GO" id="GO:0001156">
    <property type="term" value="F:TFIIIC-class transcription factor complex binding"/>
    <property type="evidence" value="ECO:0007669"/>
    <property type="project" value="TreeGrafter"/>
</dbReference>
<evidence type="ECO:0000313" key="4">
    <source>
        <dbReference type="EMBL" id="KAG5683609.1"/>
    </source>
</evidence>
<dbReference type="InterPro" id="IPR039467">
    <property type="entry name" value="TFIIIB_B''_Myb"/>
</dbReference>
<gene>
    <name evidence="4" type="ORF">PVAND_012882</name>
</gene>
<proteinExistence type="predicted"/>
<dbReference type="GO" id="GO:0070898">
    <property type="term" value="P:RNA polymerase III preinitiation complex assembly"/>
    <property type="evidence" value="ECO:0007669"/>
    <property type="project" value="TreeGrafter"/>
</dbReference>
<dbReference type="Pfam" id="PF15963">
    <property type="entry name" value="Myb_DNA-bind_7"/>
    <property type="match status" value="1"/>
</dbReference>
<protein>
    <recommendedName>
        <fullName evidence="3">Myb-like domain-containing protein</fullName>
    </recommendedName>
</protein>
<dbReference type="InterPro" id="IPR009057">
    <property type="entry name" value="Homeodomain-like_sf"/>
</dbReference>
<feature type="compositionally biased region" description="Pro residues" evidence="2">
    <location>
        <begin position="76"/>
        <end position="88"/>
    </location>
</feature>
<feature type="domain" description="Myb-like" evidence="3">
    <location>
        <begin position="285"/>
        <end position="333"/>
    </location>
</feature>
<evidence type="ECO:0000256" key="2">
    <source>
        <dbReference type="SAM" id="MobiDB-lite"/>
    </source>
</evidence>
<feature type="compositionally biased region" description="Basic and acidic residues" evidence="2">
    <location>
        <begin position="32"/>
        <end position="46"/>
    </location>
</feature>
<feature type="compositionally biased region" description="Polar residues" evidence="2">
    <location>
        <begin position="464"/>
        <end position="484"/>
    </location>
</feature>
<feature type="region of interest" description="Disordered" evidence="2">
    <location>
        <begin position="464"/>
        <end position="528"/>
    </location>
</feature>
<dbReference type="GO" id="GO:0000126">
    <property type="term" value="C:transcription factor TFIIIB complex"/>
    <property type="evidence" value="ECO:0007669"/>
    <property type="project" value="TreeGrafter"/>
</dbReference>
<dbReference type="GO" id="GO:0005634">
    <property type="term" value="C:nucleus"/>
    <property type="evidence" value="ECO:0007669"/>
    <property type="project" value="UniProtKB-SubCell"/>
</dbReference>